<evidence type="ECO:0000256" key="1">
    <source>
        <dbReference type="ARBA" id="ARBA00001933"/>
    </source>
</evidence>
<comment type="cofactor">
    <cofactor evidence="1 11">
        <name>pyridoxal 5'-phosphate</name>
        <dbReference type="ChEBI" id="CHEBI:597326"/>
    </cofactor>
</comment>
<dbReference type="OrthoDB" id="9808002at2"/>
<dbReference type="PANTHER" id="PTHR11601">
    <property type="entry name" value="CYSTEINE DESULFURYLASE FAMILY MEMBER"/>
    <property type="match status" value="1"/>
</dbReference>
<dbReference type="InterPro" id="IPR015421">
    <property type="entry name" value="PyrdxlP-dep_Trfase_major"/>
</dbReference>
<evidence type="ECO:0000256" key="5">
    <source>
        <dbReference type="ARBA" id="ARBA00022714"/>
    </source>
</evidence>
<keyword evidence="6" id="KW-0479">Metal-binding</keyword>
<dbReference type="Proteomes" id="UP000055684">
    <property type="component" value="Chromosome"/>
</dbReference>
<evidence type="ECO:0000256" key="9">
    <source>
        <dbReference type="ARBA" id="ARBA00023014"/>
    </source>
</evidence>
<organism evidence="13 14">
    <name type="scientific">Candidatus Nasuia deltocephalincola</name>
    <dbReference type="NCBI Taxonomy" id="1160784"/>
    <lineage>
        <taxon>Bacteria</taxon>
        <taxon>Pseudomonadati</taxon>
        <taxon>Pseudomonadota</taxon>
        <taxon>Betaproteobacteria</taxon>
        <taxon>Candidatus Nasuia</taxon>
    </lineage>
</organism>
<dbReference type="EC" id="2.8.1.7" evidence="3"/>
<dbReference type="Gene3D" id="3.40.640.10">
    <property type="entry name" value="Type I PLP-dependent aspartate aminotransferase-like (Major domain)"/>
    <property type="match status" value="1"/>
</dbReference>
<gene>
    <name evidence="13" type="ORF">ASU29_049</name>
</gene>
<keyword evidence="8" id="KW-0408">Iron</keyword>
<name>A0A0S2UP74_9PROT</name>
<dbReference type="GO" id="GO:0046872">
    <property type="term" value="F:metal ion binding"/>
    <property type="evidence" value="ECO:0007669"/>
    <property type="project" value="UniProtKB-KW"/>
</dbReference>
<dbReference type="InterPro" id="IPR015422">
    <property type="entry name" value="PyrdxlP-dep_Trfase_small"/>
</dbReference>
<evidence type="ECO:0000313" key="14">
    <source>
        <dbReference type="Proteomes" id="UP000055684"/>
    </source>
</evidence>
<sequence>MIYFYNLLFPIYFDYSSTTPVDPRIFEKVLPFMYYKFGNYSSKSHIFGWNANHFVEISRKNIANIINCNSREIIFTSGSTESNNICIKGFSLFYKNKGKHLITLNIEHKSIINCFDYLISEGFDISYLEVKKNGLINLNQFNNYVKKNSILISVSYVNNELGVIQNINFISNYCKFKKIIFHIDSSQALGKIFIDLKILKVDIMSLSSHKLYGPKGCGAIYIRRKSNLYFKNIIHGGGQEKNIRSGTVPTLNIIGFSESFSILKKIMFFENLKIKNLKNILFFEIIKIESIYINGDFKYRIPHNLNISFNFIEGESLIISIKNIAVSTGSACSSNILESSYVLKSLNKFIPLNGSIRFTFGRFNKITDLYFLLKLLFNSVYKLRLISPFLNVI</sequence>
<dbReference type="FunFam" id="3.40.640.10:FF:000003">
    <property type="entry name" value="Cysteine desulfurase IscS"/>
    <property type="match status" value="1"/>
</dbReference>
<evidence type="ECO:0000256" key="7">
    <source>
        <dbReference type="ARBA" id="ARBA00022898"/>
    </source>
</evidence>
<proteinExistence type="inferred from homology"/>
<evidence type="ECO:0000259" key="12">
    <source>
        <dbReference type="Pfam" id="PF00266"/>
    </source>
</evidence>
<dbReference type="InterPro" id="IPR016454">
    <property type="entry name" value="Cysteine_dSase"/>
</dbReference>
<comment type="similarity">
    <text evidence="2">Belongs to the class-V pyridoxal-phosphate-dependent aminotransferase family. NifS/IscS subfamily.</text>
</comment>
<protein>
    <recommendedName>
        <fullName evidence="3">cysteine desulfurase</fullName>
        <ecNumber evidence="3">2.8.1.7</ecNumber>
    </recommendedName>
</protein>
<dbReference type="GO" id="GO:0031071">
    <property type="term" value="F:cysteine desulfurase activity"/>
    <property type="evidence" value="ECO:0007669"/>
    <property type="project" value="UniProtKB-EC"/>
</dbReference>
<dbReference type="AlphaFoldDB" id="A0A0S2UP74"/>
<keyword evidence="7" id="KW-0663">Pyridoxal phosphate</keyword>
<dbReference type="PATRIC" id="fig|1160784.3.peg.34"/>
<feature type="domain" description="Aminotransferase class V" evidence="12">
    <location>
        <begin position="11"/>
        <end position="369"/>
    </location>
</feature>
<dbReference type="InterPro" id="IPR020578">
    <property type="entry name" value="Aminotrans_V_PyrdxlP_BS"/>
</dbReference>
<dbReference type="Gene3D" id="3.90.1150.10">
    <property type="entry name" value="Aspartate Aminotransferase, domain 1"/>
    <property type="match status" value="1"/>
</dbReference>
<comment type="catalytic activity">
    <reaction evidence="10">
        <text>(sulfur carrier)-H + L-cysteine = (sulfur carrier)-SH + L-alanine</text>
        <dbReference type="Rhea" id="RHEA:43892"/>
        <dbReference type="Rhea" id="RHEA-COMP:14737"/>
        <dbReference type="Rhea" id="RHEA-COMP:14739"/>
        <dbReference type="ChEBI" id="CHEBI:29917"/>
        <dbReference type="ChEBI" id="CHEBI:35235"/>
        <dbReference type="ChEBI" id="CHEBI:57972"/>
        <dbReference type="ChEBI" id="CHEBI:64428"/>
        <dbReference type="EC" id="2.8.1.7"/>
    </reaction>
</comment>
<dbReference type="InterPro" id="IPR000192">
    <property type="entry name" value="Aminotrans_V_dom"/>
</dbReference>
<dbReference type="InterPro" id="IPR015424">
    <property type="entry name" value="PyrdxlP-dep_Trfase"/>
</dbReference>
<dbReference type="PIRSF" id="PIRSF005572">
    <property type="entry name" value="NifS"/>
    <property type="match status" value="1"/>
</dbReference>
<evidence type="ECO:0000256" key="6">
    <source>
        <dbReference type="ARBA" id="ARBA00022723"/>
    </source>
</evidence>
<evidence type="ECO:0000256" key="2">
    <source>
        <dbReference type="ARBA" id="ARBA00006490"/>
    </source>
</evidence>
<keyword evidence="9" id="KW-0411">Iron-sulfur</keyword>
<reference evidence="14" key="1">
    <citation type="submission" date="2015-11" db="EMBL/GenBank/DDBJ databases">
        <title>Complete genome sequences of the obligate symbionts Candidatus Sulcia muelleri and Candidatus Nasuia deltocephalinicola from the pestiferous leafhopper, Macrosteles quadripunctulatus (Hemiptera: Cicadellidae).</title>
        <authorList>
            <person name="Bennett G.M."/>
            <person name="Abba S."/>
            <person name="Kube M."/>
            <person name="Marzachi C."/>
        </authorList>
    </citation>
    <scope>NUCLEOTIDE SEQUENCE [LARGE SCALE GENOMIC DNA]</scope>
    <source>
        <strain evidence="14">PUNC</strain>
    </source>
</reference>
<keyword evidence="4 13" id="KW-0808">Transferase</keyword>
<evidence type="ECO:0000256" key="10">
    <source>
        <dbReference type="ARBA" id="ARBA00050776"/>
    </source>
</evidence>
<evidence type="ECO:0000313" key="13">
    <source>
        <dbReference type="EMBL" id="ALP69975.1"/>
    </source>
</evidence>
<dbReference type="SUPFAM" id="SSF53383">
    <property type="entry name" value="PLP-dependent transferases"/>
    <property type="match status" value="1"/>
</dbReference>
<dbReference type="PROSITE" id="PS00595">
    <property type="entry name" value="AA_TRANSFER_CLASS_5"/>
    <property type="match status" value="1"/>
</dbReference>
<evidence type="ECO:0000256" key="11">
    <source>
        <dbReference type="RuleBase" id="RU004504"/>
    </source>
</evidence>
<dbReference type="EMBL" id="CP013211">
    <property type="protein sequence ID" value="ALP69975.1"/>
    <property type="molecule type" value="Genomic_DNA"/>
</dbReference>
<dbReference type="PANTHER" id="PTHR11601:SF34">
    <property type="entry name" value="CYSTEINE DESULFURASE"/>
    <property type="match status" value="1"/>
</dbReference>
<keyword evidence="5" id="KW-0001">2Fe-2S</keyword>
<evidence type="ECO:0000256" key="8">
    <source>
        <dbReference type="ARBA" id="ARBA00023004"/>
    </source>
</evidence>
<evidence type="ECO:0000256" key="3">
    <source>
        <dbReference type="ARBA" id="ARBA00012239"/>
    </source>
</evidence>
<dbReference type="GO" id="GO:0051537">
    <property type="term" value="F:2 iron, 2 sulfur cluster binding"/>
    <property type="evidence" value="ECO:0007669"/>
    <property type="project" value="UniProtKB-KW"/>
</dbReference>
<evidence type="ECO:0000256" key="4">
    <source>
        <dbReference type="ARBA" id="ARBA00022679"/>
    </source>
</evidence>
<reference evidence="13 14" key="2">
    <citation type="journal article" date="2016" name="Genome Announc.">
        <title>Complete Genome Sequences of the Obligate Symbionts 'Candidatus Sulcia muelleri' and 'Ca. Nasuia deltocephalinicola' from the Pestiferous Leafhopper Macrosteles quadripunctulatus (Hemiptera: Cicadellidae).</title>
        <authorList>
            <person name="Bennett G.M."/>
            <person name="Abba S."/>
            <person name="Kube M."/>
            <person name="Marzachi C."/>
        </authorList>
    </citation>
    <scope>NUCLEOTIDE SEQUENCE [LARGE SCALE GENOMIC DNA]</scope>
    <source>
        <strain evidence="13 14">PUNC</strain>
    </source>
</reference>
<accession>A0A0S2UP74</accession>
<dbReference type="Pfam" id="PF00266">
    <property type="entry name" value="Aminotran_5"/>
    <property type="match status" value="1"/>
</dbReference>